<feature type="transmembrane region" description="Helical" evidence="1">
    <location>
        <begin position="86"/>
        <end position="108"/>
    </location>
</feature>
<evidence type="ECO:0000313" key="3">
    <source>
        <dbReference type="Proteomes" id="UP000509346"/>
    </source>
</evidence>
<name>A0A7D5TA38_9EURY</name>
<reference evidence="2 3" key="1">
    <citation type="submission" date="2020-07" db="EMBL/GenBank/DDBJ databases">
        <title>Halosimplex litoreum sp. nov. and Halosimplex rubrum sp. nov., isolated from different salt environments.</title>
        <authorList>
            <person name="Cui H."/>
        </authorList>
    </citation>
    <scope>NUCLEOTIDE SEQUENCE [LARGE SCALE GENOMIC DNA]</scope>
    <source>
        <strain evidence="2 3">R2</strain>
    </source>
</reference>
<sequence>MDESIRARAWRTFWDRHANPWSGWSRTLTLPALLYAVYHRRWRLLAATVAFTLANPVLFPKPDDADAWMTKVVLAERRWRESGDRLGALQLLNVGNGLATLYAVYAAYRRDVGGATVAGAVGMTLKLAFVDALVRRYEDEIEWPTAPPHSSDPVAE</sequence>
<dbReference type="GeneID" id="56081003"/>
<dbReference type="Pfam" id="PF20358">
    <property type="entry name" value="DUF6653"/>
    <property type="match status" value="1"/>
</dbReference>
<keyword evidence="1" id="KW-1133">Transmembrane helix</keyword>
<evidence type="ECO:0000256" key="1">
    <source>
        <dbReference type="SAM" id="Phobius"/>
    </source>
</evidence>
<accession>A0A7D5TA38</accession>
<gene>
    <name evidence="2" type="ORF">HZS54_00400</name>
</gene>
<dbReference type="KEGG" id="hpel:HZS54_00400"/>
<protein>
    <submittedName>
        <fullName evidence="2">Uncharacterized protein</fullName>
    </submittedName>
</protein>
<dbReference type="EMBL" id="CP058909">
    <property type="protein sequence ID" value="QLH80175.1"/>
    <property type="molecule type" value="Genomic_DNA"/>
</dbReference>
<evidence type="ECO:0000313" key="2">
    <source>
        <dbReference type="EMBL" id="QLH80175.1"/>
    </source>
</evidence>
<dbReference type="AlphaFoldDB" id="A0A7D5TA38"/>
<dbReference type="OrthoDB" id="333419at2157"/>
<organism evidence="2 3">
    <name type="scientific">Halosimplex pelagicum</name>
    <dbReference type="NCBI Taxonomy" id="869886"/>
    <lineage>
        <taxon>Archaea</taxon>
        <taxon>Methanobacteriati</taxon>
        <taxon>Methanobacteriota</taxon>
        <taxon>Stenosarchaea group</taxon>
        <taxon>Halobacteria</taxon>
        <taxon>Halobacteriales</taxon>
        <taxon>Haloarculaceae</taxon>
        <taxon>Halosimplex</taxon>
    </lineage>
</organism>
<dbReference type="RefSeq" id="WP_179920007.1">
    <property type="nucleotide sequence ID" value="NZ_CP058909.1"/>
</dbReference>
<dbReference type="InterPro" id="IPR046595">
    <property type="entry name" value="DUF6653"/>
</dbReference>
<keyword evidence="3" id="KW-1185">Reference proteome</keyword>
<keyword evidence="1" id="KW-0472">Membrane</keyword>
<keyword evidence="1" id="KW-0812">Transmembrane</keyword>
<proteinExistence type="predicted"/>
<dbReference type="Proteomes" id="UP000509346">
    <property type="component" value="Chromosome"/>
</dbReference>